<name>A0A6L3T540_9HYPH</name>
<dbReference type="RefSeq" id="WP_150996811.1">
    <property type="nucleotide sequence ID" value="NZ_BPQY01000278.1"/>
</dbReference>
<dbReference type="AlphaFoldDB" id="A0A6L3T540"/>
<dbReference type="Proteomes" id="UP000474159">
    <property type="component" value="Unassembled WGS sequence"/>
</dbReference>
<dbReference type="OrthoDB" id="7998931at2"/>
<dbReference type="EMBL" id="VZZK01000002">
    <property type="protein sequence ID" value="KAB1081156.1"/>
    <property type="molecule type" value="Genomic_DNA"/>
</dbReference>
<protein>
    <submittedName>
        <fullName evidence="1">Uncharacterized protein</fullName>
    </submittedName>
</protein>
<organism evidence="1 2">
    <name type="scientific">Methylobacterium soli</name>
    <dbReference type="NCBI Taxonomy" id="553447"/>
    <lineage>
        <taxon>Bacteria</taxon>
        <taxon>Pseudomonadati</taxon>
        <taxon>Pseudomonadota</taxon>
        <taxon>Alphaproteobacteria</taxon>
        <taxon>Hyphomicrobiales</taxon>
        <taxon>Methylobacteriaceae</taxon>
        <taxon>Methylobacterium</taxon>
    </lineage>
</organism>
<accession>A0A6L3T540</accession>
<keyword evidence="2" id="KW-1185">Reference proteome</keyword>
<sequence length="78" mass="8175">MSGIDVVFIAPVSATASGEALMRRTIVFALGEAIPRIGECVILAFGLEPSRWQVEDVAHVFEGDAHGIAIKLMPPAAG</sequence>
<proteinExistence type="predicted"/>
<comment type="caution">
    <text evidence="1">The sequence shown here is derived from an EMBL/GenBank/DDBJ whole genome shotgun (WGS) entry which is preliminary data.</text>
</comment>
<evidence type="ECO:0000313" key="1">
    <source>
        <dbReference type="EMBL" id="KAB1081156.1"/>
    </source>
</evidence>
<evidence type="ECO:0000313" key="2">
    <source>
        <dbReference type="Proteomes" id="UP000474159"/>
    </source>
</evidence>
<reference evidence="1 2" key="1">
    <citation type="submission" date="2019-09" db="EMBL/GenBank/DDBJ databases">
        <title>YIM 48816 draft genome.</title>
        <authorList>
            <person name="Jiang L."/>
        </authorList>
    </citation>
    <scope>NUCLEOTIDE SEQUENCE [LARGE SCALE GENOMIC DNA]</scope>
    <source>
        <strain evidence="1 2">YIM 48816</strain>
    </source>
</reference>
<gene>
    <name evidence="1" type="ORF">F6X53_02255</name>
</gene>